<dbReference type="EMBL" id="CDMY01000555">
    <property type="protein sequence ID" value="CEM22704.1"/>
    <property type="molecule type" value="Genomic_DNA"/>
</dbReference>
<evidence type="ECO:0000313" key="3">
    <source>
        <dbReference type="Proteomes" id="UP000041254"/>
    </source>
</evidence>
<accession>A0A0G4G377</accession>
<feature type="compositionally biased region" description="Basic residues" evidence="1">
    <location>
        <begin position="14"/>
        <end position="31"/>
    </location>
</feature>
<name>A0A0G4G377_VITBC</name>
<evidence type="ECO:0000313" key="2">
    <source>
        <dbReference type="EMBL" id="CEM22704.1"/>
    </source>
</evidence>
<dbReference type="VEuPathDB" id="CryptoDB:Vbra_16875"/>
<organism evidence="2 3">
    <name type="scientific">Vitrella brassicaformis (strain CCMP3155)</name>
    <dbReference type="NCBI Taxonomy" id="1169540"/>
    <lineage>
        <taxon>Eukaryota</taxon>
        <taxon>Sar</taxon>
        <taxon>Alveolata</taxon>
        <taxon>Colpodellida</taxon>
        <taxon>Vitrellaceae</taxon>
        <taxon>Vitrella</taxon>
    </lineage>
</organism>
<sequence>MGKKEASSSSKAANAKKQKQQAKAQKKRHKELGRDAEDGAHHVAERRCRPAVWGGGEERMTELLGCTAAPMCKRLMGIKALLSREEWRKAIVQEITQRAGLHALFTRLCDQRATQRDVSVVSVKTEYIESVLSHVDAFRKQLVDYARDVRSLTGTGSSLAEYADMTPAQMRLIEEELSRVRCPSAIEERVARHRQPLRGPSVRERVEGGVVTLADGKRGLI</sequence>
<dbReference type="AlphaFoldDB" id="A0A0G4G377"/>
<dbReference type="InParanoid" id="A0A0G4G377"/>
<evidence type="ECO:0000256" key="1">
    <source>
        <dbReference type="SAM" id="MobiDB-lite"/>
    </source>
</evidence>
<feature type="region of interest" description="Disordered" evidence="1">
    <location>
        <begin position="1"/>
        <end position="41"/>
    </location>
</feature>
<feature type="compositionally biased region" description="Basic and acidic residues" evidence="1">
    <location>
        <begin position="32"/>
        <end position="41"/>
    </location>
</feature>
<proteinExistence type="predicted"/>
<keyword evidence="3" id="KW-1185">Reference proteome</keyword>
<reference evidence="2 3" key="1">
    <citation type="submission" date="2014-11" db="EMBL/GenBank/DDBJ databases">
        <authorList>
            <person name="Zhu J."/>
            <person name="Qi W."/>
            <person name="Song R."/>
        </authorList>
    </citation>
    <scope>NUCLEOTIDE SEQUENCE [LARGE SCALE GENOMIC DNA]</scope>
</reference>
<dbReference type="PhylomeDB" id="A0A0G4G377"/>
<gene>
    <name evidence="2" type="ORF">Vbra_16875</name>
</gene>
<protein>
    <submittedName>
        <fullName evidence="2">Uncharacterized protein</fullName>
    </submittedName>
</protein>
<dbReference type="Proteomes" id="UP000041254">
    <property type="component" value="Unassembled WGS sequence"/>
</dbReference>